<organism evidence="2 3">
    <name type="scientific">Streptomyces gougerotii</name>
    <dbReference type="NCBI Taxonomy" id="53448"/>
    <lineage>
        <taxon>Bacteria</taxon>
        <taxon>Bacillati</taxon>
        <taxon>Actinomycetota</taxon>
        <taxon>Actinomycetes</taxon>
        <taxon>Kitasatosporales</taxon>
        <taxon>Streptomycetaceae</taxon>
        <taxon>Streptomyces</taxon>
        <taxon>Streptomyces diastaticus group</taxon>
    </lineage>
</organism>
<keyword evidence="3" id="KW-1185">Reference proteome</keyword>
<evidence type="ECO:0000313" key="3">
    <source>
        <dbReference type="Proteomes" id="UP000480804"/>
    </source>
</evidence>
<comment type="caution">
    <text evidence="2">The sequence shown here is derived from an EMBL/GenBank/DDBJ whole genome shotgun (WGS) entry which is preliminary data.</text>
</comment>
<dbReference type="Proteomes" id="UP000480804">
    <property type="component" value="Unassembled WGS sequence"/>
</dbReference>
<evidence type="ECO:0000256" key="1">
    <source>
        <dbReference type="SAM" id="MobiDB-lite"/>
    </source>
</evidence>
<evidence type="ECO:0000313" key="2">
    <source>
        <dbReference type="EMBL" id="GFH80075.1"/>
    </source>
</evidence>
<feature type="region of interest" description="Disordered" evidence="1">
    <location>
        <begin position="59"/>
        <end position="80"/>
    </location>
</feature>
<accession>A0ABQ1DBY7</accession>
<dbReference type="EMBL" id="BLLO01000025">
    <property type="protein sequence ID" value="GFH80075.1"/>
    <property type="molecule type" value="Genomic_DNA"/>
</dbReference>
<name>A0ABQ1DBY7_9ACTN</name>
<protein>
    <submittedName>
        <fullName evidence="2">Uncharacterized protein</fullName>
    </submittedName>
</protein>
<gene>
    <name evidence="2" type="ORF">Sgou_47450</name>
</gene>
<reference evidence="2 3" key="1">
    <citation type="submission" date="2020-02" db="EMBL/GenBank/DDBJ databases">
        <title>Whole genome shotgun sequence of Streptomyces gougerotii NBRC 13043.</title>
        <authorList>
            <person name="Ichikawa N."/>
            <person name="Komaki H."/>
            <person name="Tamura T."/>
        </authorList>
    </citation>
    <scope>NUCLEOTIDE SEQUENCE [LARGE SCALE GENOMIC DNA]</scope>
    <source>
        <strain evidence="2 3">NBRC 13043</strain>
    </source>
</reference>
<proteinExistence type="predicted"/>
<sequence length="80" mass="8468">MPAHCSSDQESYCSALICVCIHAGATISADMVYLLREASAGPAPLRQAYCSEVQGCPTRMGSEGKEPPTMSWRISGDSAK</sequence>